<dbReference type="AlphaFoldDB" id="A0A139A141"/>
<dbReference type="EMBL" id="KQ965821">
    <property type="protein sequence ID" value="KXS10481.1"/>
    <property type="molecule type" value="Genomic_DNA"/>
</dbReference>
<sequence>MAASSSASHRTSHVGMSVHQLQNDDDDWEEETTYALLDLGRHTPSSLIRSALDKDPTY</sequence>
<evidence type="ECO:0000313" key="3">
    <source>
        <dbReference type="Proteomes" id="UP000070544"/>
    </source>
</evidence>
<evidence type="ECO:0000256" key="1">
    <source>
        <dbReference type="SAM" id="MobiDB-lite"/>
    </source>
</evidence>
<feature type="region of interest" description="Disordered" evidence="1">
    <location>
        <begin position="1"/>
        <end position="26"/>
    </location>
</feature>
<gene>
    <name evidence="2" type="ORF">M427DRAFT_37008</name>
</gene>
<protein>
    <submittedName>
        <fullName evidence="2">Uncharacterized protein</fullName>
    </submittedName>
</protein>
<accession>A0A139A141</accession>
<proteinExistence type="predicted"/>
<keyword evidence="3" id="KW-1185">Reference proteome</keyword>
<evidence type="ECO:0000313" key="2">
    <source>
        <dbReference type="EMBL" id="KXS10481.1"/>
    </source>
</evidence>
<name>A0A139A141_GONPJ</name>
<organism evidence="2 3">
    <name type="scientific">Gonapodya prolifera (strain JEL478)</name>
    <name type="common">Monoblepharis prolifera</name>
    <dbReference type="NCBI Taxonomy" id="1344416"/>
    <lineage>
        <taxon>Eukaryota</taxon>
        <taxon>Fungi</taxon>
        <taxon>Fungi incertae sedis</taxon>
        <taxon>Chytridiomycota</taxon>
        <taxon>Chytridiomycota incertae sedis</taxon>
        <taxon>Monoblepharidomycetes</taxon>
        <taxon>Monoblepharidales</taxon>
        <taxon>Gonapodyaceae</taxon>
        <taxon>Gonapodya</taxon>
    </lineage>
</organism>
<reference evidence="2 3" key="1">
    <citation type="journal article" date="2015" name="Genome Biol. Evol.">
        <title>Phylogenomic analyses indicate that early fungi evolved digesting cell walls of algal ancestors of land plants.</title>
        <authorList>
            <person name="Chang Y."/>
            <person name="Wang S."/>
            <person name="Sekimoto S."/>
            <person name="Aerts A.L."/>
            <person name="Choi C."/>
            <person name="Clum A."/>
            <person name="LaButti K.M."/>
            <person name="Lindquist E.A."/>
            <person name="Yee Ngan C."/>
            <person name="Ohm R.A."/>
            <person name="Salamov A.A."/>
            <person name="Grigoriev I.V."/>
            <person name="Spatafora J.W."/>
            <person name="Berbee M.L."/>
        </authorList>
    </citation>
    <scope>NUCLEOTIDE SEQUENCE [LARGE SCALE GENOMIC DNA]</scope>
    <source>
        <strain evidence="2 3">JEL478</strain>
    </source>
</reference>
<dbReference type="Proteomes" id="UP000070544">
    <property type="component" value="Unassembled WGS sequence"/>
</dbReference>